<comment type="subcellular location">
    <subcellularLocation>
        <location evidence="2">Cytoplasm</location>
    </subcellularLocation>
    <subcellularLocation>
        <location evidence="1">Nucleus</location>
    </subcellularLocation>
</comment>
<dbReference type="InterPro" id="IPR033464">
    <property type="entry name" value="CSN8_PSD8_EIF3K"/>
</dbReference>
<comment type="caution">
    <text evidence="8">The sequence shown here is derived from an EMBL/GenBank/DDBJ whole genome shotgun (WGS) entry which is preliminary data.</text>
</comment>
<proteinExistence type="predicted"/>
<name>A0A8H5GZ88_9AGAR</name>
<evidence type="ECO:0000256" key="2">
    <source>
        <dbReference type="ARBA" id="ARBA00004496"/>
    </source>
</evidence>
<dbReference type="GO" id="GO:0000338">
    <property type="term" value="P:protein deneddylation"/>
    <property type="evidence" value="ECO:0007669"/>
    <property type="project" value="InterPro"/>
</dbReference>
<organism evidence="8 9">
    <name type="scientific">Tetrapyrgos nigripes</name>
    <dbReference type="NCBI Taxonomy" id="182062"/>
    <lineage>
        <taxon>Eukaryota</taxon>
        <taxon>Fungi</taxon>
        <taxon>Dikarya</taxon>
        <taxon>Basidiomycota</taxon>
        <taxon>Agaricomycotina</taxon>
        <taxon>Agaricomycetes</taxon>
        <taxon>Agaricomycetidae</taxon>
        <taxon>Agaricales</taxon>
        <taxon>Marasmiineae</taxon>
        <taxon>Marasmiaceae</taxon>
        <taxon>Tetrapyrgos</taxon>
    </lineage>
</organism>
<protein>
    <recommendedName>
        <fullName evidence="7">CSN8/PSMD8/EIF3K domain-containing protein</fullName>
    </recommendedName>
</protein>
<evidence type="ECO:0000313" key="8">
    <source>
        <dbReference type="EMBL" id="KAF5373697.1"/>
    </source>
</evidence>
<keyword evidence="9" id="KW-1185">Reference proteome</keyword>
<dbReference type="Proteomes" id="UP000559256">
    <property type="component" value="Unassembled WGS sequence"/>
</dbReference>
<dbReference type="EMBL" id="JAACJM010000003">
    <property type="protein sequence ID" value="KAF5373697.1"/>
    <property type="molecule type" value="Genomic_DNA"/>
</dbReference>
<evidence type="ECO:0000259" key="7">
    <source>
        <dbReference type="Pfam" id="PF10075"/>
    </source>
</evidence>
<evidence type="ECO:0000256" key="1">
    <source>
        <dbReference type="ARBA" id="ARBA00004123"/>
    </source>
</evidence>
<sequence length="278" mass="30533">MVGPPTPPPTTAAEIEDEARMNGAAPPPAPVDEPSSTMVTDQPEQNPPPQPIQEEPQQDPYRLIFPEIANCVAQKDFKRTASIAEMTDINSESSSPSRLFVVTPIILAHLISDELPLARLVIKRLPPPFFASPIVQCLGRLLQAVSARDYPNVYGRIQALNSLTEQPDFPDQDLANVIKTMTEAFAESFRHRTFVLLSRVYTSISLSLAQTYFALPAERLLEVATANNWAYDASSQILTPVPYKPKKSAETQAANFAPEFSSLGNLNFIAQSVSKLEV</sequence>
<dbReference type="GO" id="GO:0008180">
    <property type="term" value="C:COP9 signalosome"/>
    <property type="evidence" value="ECO:0007669"/>
    <property type="project" value="UniProtKB-KW"/>
</dbReference>
<dbReference type="OrthoDB" id="5351233at2759"/>
<evidence type="ECO:0000256" key="6">
    <source>
        <dbReference type="SAM" id="MobiDB-lite"/>
    </source>
</evidence>
<keyword evidence="5" id="KW-0539">Nucleus</keyword>
<dbReference type="GO" id="GO:0005737">
    <property type="term" value="C:cytoplasm"/>
    <property type="evidence" value="ECO:0007669"/>
    <property type="project" value="UniProtKB-SubCell"/>
</dbReference>
<evidence type="ECO:0000313" key="9">
    <source>
        <dbReference type="Proteomes" id="UP000559256"/>
    </source>
</evidence>
<evidence type="ECO:0000256" key="5">
    <source>
        <dbReference type="ARBA" id="ARBA00023242"/>
    </source>
</evidence>
<dbReference type="PANTHER" id="PTHR13339:SF0">
    <property type="entry name" value="COP9 SIGNALOSOME COMPLEX SUBUNIT 8"/>
    <property type="match status" value="1"/>
</dbReference>
<dbReference type="Pfam" id="PF10075">
    <property type="entry name" value="CSN8_PSD8_EIF3K"/>
    <property type="match status" value="1"/>
</dbReference>
<evidence type="ECO:0000256" key="3">
    <source>
        <dbReference type="ARBA" id="ARBA00022490"/>
    </source>
</evidence>
<reference evidence="8 9" key="1">
    <citation type="journal article" date="2020" name="ISME J.">
        <title>Uncovering the hidden diversity of litter-decomposition mechanisms in mushroom-forming fungi.</title>
        <authorList>
            <person name="Floudas D."/>
            <person name="Bentzer J."/>
            <person name="Ahren D."/>
            <person name="Johansson T."/>
            <person name="Persson P."/>
            <person name="Tunlid A."/>
        </authorList>
    </citation>
    <scope>NUCLEOTIDE SEQUENCE [LARGE SCALE GENOMIC DNA]</scope>
    <source>
        <strain evidence="8 9">CBS 291.85</strain>
    </source>
</reference>
<dbReference type="AlphaFoldDB" id="A0A8H5GZ88"/>
<evidence type="ECO:0000256" key="4">
    <source>
        <dbReference type="ARBA" id="ARBA00022790"/>
    </source>
</evidence>
<accession>A0A8H5GZ88</accession>
<feature type="compositionally biased region" description="Pro residues" evidence="6">
    <location>
        <begin position="1"/>
        <end position="10"/>
    </location>
</feature>
<dbReference type="PANTHER" id="PTHR13339">
    <property type="entry name" value="COP9 SIGNALOSOME COMPLEX SUBUNIT 8"/>
    <property type="match status" value="1"/>
</dbReference>
<gene>
    <name evidence="8" type="ORF">D9758_000870</name>
</gene>
<feature type="domain" description="CSN8/PSMD8/EIF3K" evidence="7">
    <location>
        <begin position="101"/>
        <end position="246"/>
    </location>
</feature>
<dbReference type="InterPro" id="IPR033205">
    <property type="entry name" value="COP9_CSN8"/>
</dbReference>
<keyword evidence="4" id="KW-0736">Signalosome</keyword>
<keyword evidence="3" id="KW-0963">Cytoplasm</keyword>
<dbReference type="GO" id="GO:0010387">
    <property type="term" value="P:COP9 signalosome assembly"/>
    <property type="evidence" value="ECO:0007669"/>
    <property type="project" value="InterPro"/>
</dbReference>
<feature type="region of interest" description="Disordered" evidence="6">
    <location>
        <begin position="1"/>
        <end position="56"/>
    </location>
</feature>